<dbReference type="InterPro" id="IPR015943">
    <property type="entry name" value="WD40/YVTN_repeat-like_dom_sf"/>
</dbReference>
<dbReference type="FunFam" id="2.60.40.10:FF:000791">
    <property type="entry name" value="Two-component system sensor histidine kinase/response regulator"/>
    <property type="match status" value="1"/>
</dbReference>
<feature type="domain" description="Response regulatory" evidence="11">
    <location>
        <begin position="1108"/>
        <end position="1223"/>
    </location>
</feature>
<sequence>MMTARLLLLCWCFLCAAGLQAGTTAAVGGLPDPPVFRHLSFTDGLVQSPVSAMLQDRKGFIWIGNWKGLTRYDGYTFKNFRNGEGPDSTISRGRVTALHEDRQGRLWVATANGLNVYHPTTESFAYIGETHLKGGKNFISGIVEDAAGNFWASTFAGVFAVDDVAYRLRGKPLFEGTAYGLIVDRKHRLWVGTTHGVRLFDPASRRELPLPPALRHHPALRHAKVLLIREAADGTVWIGTEEDGLMHFQPQNDVVVDYNEHNSALTSNMIRDMLFDGAGRLWVGTRGGISVLDPKTGAFSNYTHDPENAHSLYDNSVWSLMRDRDGNLWVGTFSGGISYLTPNNANFQHIGGREGSNAGFHHRTVHAMVPDGPDGLWVATFGGGLHHLDRRTGRIRHYELPWDGRGLANQHIKSLAKDDVGRLWLGTLNGLFTFDPKSGGFEWFPLQISQGKLSARLINCILPLPEGVWVGANGDGLYFIPHDGKAIRHFQRHADGSGLSDNFVNALLADGKGGLWVATQNGLDHIHRSSGTVGRRFYKQAGNTLKNNNFHAITRDRHGRLWVGTEGGGMYFFDHRQGTFYPLDHSLGLTDDVVHTILEDRDGHLWVSTDDGLFQVRINRFDPPFAPGDLSVTHYTSQQGLAGDMYLPNAGFVAADGELYFGGINGLTHFAPDRIYRNSNPPRLVFTNLLVRNKPVMVDPQGGGPLTKSIAEIDHITLTHQQNYMAIQYAGINYLNPENNTYAYQLEGLDEPSVWHEVGQERMASYTNLAPGAYVFRVRAANSDGVWSAPASIGITVLPPLWKTWWAYLLYGTGFLVIASSTLWYIRSKELLRRDLHHEHRKLEFFTYISHEIRTPLTLITAPLERMVARGAGNPEVDGQLQLMSTNAHRLKKLVNELLDFRKIENGKLKLYYSEVTVSALLREVYGAFVGLCESKQVAVEWVDACPGLACWADADQLEKVFSNLMDNAIKFVNPGGKIAVRVGRRRVRGKDWVEVTVANQGRPVTDGERKLWFEPFWQSPKNERHAVGTGIGLALSKKIVELHHGAIDVQQRGGFTECIVRLPVNGHLVTDANRLPDGLVEAAKSHLNDRPDAGEPAGQLPAGHGKTVLVVDDHADMRAFLHSILSGQYRVVCAPDGEAGWEAVMGHMPDLIVTDVMMPRTDGLAFCDRVKTDARTDHIPVVLLTARTMDAHQLEGWQSGADGYLTKPFNPDLLELQVRNLLAAKDAQRRKYSAQLTLDPLGVTAATSEEKFIRRLLDIINAHLDDPAFGVPELASEVGMSKSVLYDKMRAVTSLSIANFIKTVRLQQAAERFRNGHHNIAETAFAVGFSDRKYFSREFRKQFGVSPSDFIADLAENP</sequence>
<dbReference type="SUPFAM" id="SSF55874">
    <property type="entry name" value="ATPase domain of HSP90 chaperone/DNA topoisomerase II/histidine kinase"/>
    <property type="match status" value="1"/>
</dbReference>
<dbReference type="PROSITE" id="PS50110">
    <property type="entry name" value="RESPONSE_REGULATORY"/>
    <property type="match status" value="1"/>
</dbReference>
<keyword evidence="8" id="KW-0732">Signal</keyword>
<dbReference type="InterPro" id="IPR018060">
    <property type="entry name" value="HTH_AraC"/>
</dbReference>
<dbReference type="Gene3D" id="3.40.50.2300">
    <property type="match status" value="1"/>
</dbReference>
<evidence type="ECO:0000313" key="13">
    <source>
        <dbReference type="Proteomes" id="UP000190541"/>
    </source>
</evidence>
<dbReference type="SMART" id="SM00448">
    <property type="entry name" value="REC"/>
    <property type="match status" value="1"/>
</dbReference>
<dbReference type="InterPro" id="IPR036890">
    <property type="entry name" value="HATPase_C_sf"/>
</dbReference>
<dbReference type="PROSITE" id="PS01124">
    <property type="entry name" value="HTH_ARAC_FAMILY_2"/>
    <property type="match status" value="1"/>
</dbReference>
<dbReference type="Pfam" id="PF02518">
    <property type="entry name" value="HATPase_c"/>
    <property type="match status" value="1"/>
</dbReference>
<evidence type="ECO:0000259" key="11">
    <source>
        <dbReference type="PROSITE" id="PS50110"/>
    </source>
</evidence>
<dbReference type="Gene3D" id="2.130.10.10">
    <property type="entry name" value="YVTN repeat-like/Quinoprotein amine dehydrogenase"/>
    <property type="match status" value="2"/>
</dbReference>
<dbReference type="SUPFAM" id="SSF63829">
    <property type="entry name" value="Calcium-dependent phosphotriesterase"/>
    <property type="match status" value="3"/>
</dbReference>
<dbReference type="InterPro" id="IPR020449">
    <property type="entry name" value="Tscrpt_reg_AraC-type_HTH"/>
</dbReference>
<protein>
    <recommendedName>
        <fullName evidence="2">histidine kinase</fullName>
        <ecNumber evidence="2">2.7.13.3</ecNumber>
    </recommendedName>
</protein>
<dbReference type="EMBL" id="FUYS01000005">
    <property type="protein sequence ID" value="SKB63013.1"/>
    <property type="molecule type" value="Genomic_DNA"/>
</dbReference>
<dbReference type="GO" id="GO:0000155">
    <property type="term" value="F:phosphorelay sensor kinase activity"/>
    <property type="evidence" value="ECO:0007669"/>
    <property type="project" value="InterPro"/>
</dbReference>
<keyword evidence="4" id="KW-0805">Transcription regulation</keyword>
<keyword evidence="12" id="KW-0418">Kinase</keyword>
<feature type="signal peptide" evidence="8">
    <location>
        <begin position="1"/>
        <end position="21"/>
    </location>
</feature>
<keyword evidence="3 7" id="KW-0597">Phosphoprotein</keyword>
<dbReference type="InterPro" id="IPR011123">
    <property type="entry name" value="Y_Y_Y"/>
</dbReference>
<dbReference type="OrthoDB" id="9809670at2"/>
<evidence type="ECO:0000259" key="10">
    <source>
        <dbReference type="PROSITE" id="PS50109"/>
    </source>
</evidence>
<dbReference type="SMART" id="SM00342">
    <property type="entry name" value="HTH_ARAC"/>
    <property type="match status" value="1"/>
</dbReference>
<keyword evidence="12" id="KW-0808">Transferase</keyword>
<dbReference type="SMART" id="SM00388">
    <property type="entry name" value="HisKA"/>
    <property type="match status" value="1"/>
</dbReference>
<dbReference type="Pfam" id="PF07494">
    <property type="entry name" value="Reg_prop"/>
    <property type="match status" value="8"/>
</dbReference>
<organism evidence="12 13">
    <name type="scientific">Parapedobacter luteus</name>
    <dbReference type="NCBI Taxonomy" id="623280"/>
    <lineage>
        <taxon>Bacteria</taxon>
        <taxon>Pseudomonadati</taxon>
        <taxon>Bacteroidota</taxon>
        <taxon>Sphingobacteriia</taxon>
        <taxon>Sphingobacteriales</taxon>
        <taxon>Sphingobacteriaceae</taxon>
        <taxon>Parapedobacter</taxon>
    </lineage>
</organism>
<dbReference type="PROSITE" id="PS50109">
    <property type="entry name" value="HIS_KIN"/>
    <property type="match status" value="1"/>
</dbReference>
<dbReference type="Gene3D" id="3.30.565.10">
    <property type="entry name" value="Histidine kinase-like ATPase, C-terminal domain"/>
    <property type="match status" value="1"/>
</dbReference>
<evidence type="ECO:0000256" key="8">
    <source>
        <dbReference type="SAM" id="SignalP"/>
    </source>
</evidence>
<keyword evidence="13" id="KW-1185">Reference proteome</keyword>
<name>A0A1T5CUK1_9SPHI</name>
<dbReference type="Pfam" id="PF07495">
    <property type="entry name" value="Y_Y_Y"/>
    <property type="match status" value="1"/>
</dbReference>
<dbReference type="PANTHER" id="PTHR43547:SF2">
    <property type="entry name" value="HYBRID SIGNAL TRANSDUCTION HISTIDINE KINASE C"/>
    <property type="match status" value="1"/>
</dbReference>
<dbReference type="Pfam" id="PF00512">
    <property type="entry name" value="HisKA"/>
    <property type="match status" value="1"/>
</dbReference>
<dbReference type="InterPro" id="IPR009057">
    <property type="entry name" value="Homeodomain-like_sf"/>
</dbReference>
<dbReference type="GO" id="GO:0003700">
    <property type="term" value="F:DNA-binding transcription factor activity"/>
    <property type="evidence" value="ECO:0007669"/>
    <property type="project" value="InterPro"/>
</dbReference>
<evidence type="ECO:0000256" key="5">
    <source>
        <dbReference type="ARBA" id="ARBA00023125"/>
    </source>
</evidence>
<evidence type="ECO:0000256" key="3">
    <source>
        <dbReference type="ARBA" id="ARBA00022553"/>
    </source>
</evidence>
<dbReference type="Proteomes" id="UP000190541">
    <property type="component" value="Unassembled WGS sequence"/>
</dbReference>
<keyword evidence="6" id="KW-0804">Transcription</keyword>
<dbReference type="GO" id="GO:0043565">
    <property type="term" value="F:sequence-specific DNA binding"/>
    <property type="evidence" value="ECO:0007669"/>
    <property type="project" value="InterPro"/>
</dbReference>
<dbReference type="Gene3D" id="1.10.287.130">
    <property type="match status" value="1"/>
</dbReference>
<gene>
    <name evidence="12" type="ORF">SAMN05660226_02353</name>
</gene>
<accession>A0A1T5CUK1</accession>
<dbReference type="CDD" id="cd00082">
    <property type="entry name" value="HisKA"/>
    <property type="match status" value="1"/>
</dbReference>
<dbReference type="InterPro" id="IPR011110">
    <property type="entry name" value="Reg_prop"/>
</dbReference>
<dbReference type="InterPro" id="IPR036097">
    <property type="entry name" value="HisK_dim/P_sf"/>
</dbReference>
<keyword evidence="5" id="KW-0238">DNA-binding</keyword>
<dbReference type="PANTHER" id="PTHR43547">
    <property type="entry name" value="TWO-COMPONENT HISTIDINE KINASE"/>
    <property type="match status" value="1"/>
</dbReference>
<dbReference type="SUPFAM" id="SSF46689">
    <property type="entry name" value="Homeodomain-like"/>
    <property type="match status" value="1"/>
</dbReference>
<dbReference type="InterPro" id="IPR003594">
    <property type="entry name" value="HATPase_dom"/>
</dbReference>
<dbReference type="SUPFAM" id="SSF47384">
    <property type="entry name" value="Homodimeric domain of signal transducing histidine kinase"/>
    <property type="match status" value="1"/>
</dbReference>
<dbReference type="Pfam" id="PF12833">
    <property type="entry name" value="HTH_18"/>
    <property type="match status" value="1"/>
</dbReference>
<dbReference type="RefSeq" id="WP_079717046.1">
    <property type="nucleotide sequence ID" value="NZ_FUYS01000005.1"/>
</dbReference>
<evidence type="ECO:0000256" key="1">
    <source>
        <dbReference type="ARBA" id="ARBA00000085"/>
    </source>
</evidence>
<evidence type="ECO:0000313" key="12">
    <source>
        <dbReference type="EMBL" id="SKB63013.1"/>
    </source>
</evidence>
<feature type="domain" description="HTH araC/xylS-type" evidence="9">
    <location>
        <begin position="1255"/>
        <end position="1354"/>
    </location>
</feature>
<feature type="modified residue" description="4-aspartylphosphate" evidence="7">
    <location>
        <position position="1156"/>
    </location>
</feature>
<dbReference type="Pfam" id="PF00072">
    <property type="entry name" value="Response_reg"/>
    <property type="match status" value="1"/>
</dbReference>
<dbReference type="CDD" id="cd00075">
    <property type="entry name" value="HATPase"/>
    <property type="match status" value="1"/>
</dbReference>
<feature type="chain" id="PRO_5012640045" description="histidine kinase" evidence="8">
    <location>
        <begin position="22"/>
        <end position="1359"/>
    </location>
</feature>
<dbReference type="InterPro" id="IPR001789">
    <property type="entry name" value="Sig_transdc_resp-reg_receiver"/>
</dbReference>
<comment type="catalytic activity">
    <reaction evidence="1">
        <text>ATP + protein L-histidine = ADP + protein N-phospho-L-histidine.</text>
        <dbReference type="EC" id="2.7.13.3"/>
    </reaction>
</comment>
<evidence type="ECO:0000256" key="7">
    <source>
        <dbReference type="PROSITE-ProRule" id="PRU00169"/>
    </source>
</evidence>
<proteinExistence type="predicted"/>
<dbReference type="PRINTS" id="PR00032">
    <property type="entry name" value="HTHARAC"/>
</dbReference>
<reference evidence="12 13" key="1">
    <citation type="submission" date="2017-02" db="EMBL/GenBank/DDBJ databases">
        <authorList>
            <person name="Peterson S.W."/>
        </authorList>
    </citation>
    <scope>NUCLEOTIDE SEQUENCE [LARGE SCALE GENOMIC DNA]</scope>
    <source>
        <strain evidence="12 13">DSM 22899</strain>
    </source>
</reference>
<evidence type="ECO:0000256" key="4">
    <source>
        <dbReference type="ARBA" id="ARBA00023015"/>
    </source>
</evidence>
<dbReference type="InterPro" id="IPR003661">
    <property type="entry name" value="HisK_dim/P_dom"/>
</dbReference>
<dbReference type="InterPro" id="IPR013783">
    <property type="entry name" value="Ig-like_fold"/>
</dbReference>
<dbReference type="Gene3D" id="2.60.40.10">
    <property type="entry name" value="Immunoglobulins"/>
    <property type="match status" value="1"/>
</dbReference>
<feature type="domain" description="Histidine kinase" evidence="10">
    <location>
        <begin position="848"/>
        <end position="1067"/>
    </location>
</feature>
<evidence type="ECO:0000256" key="2">
    <source>
        <dbReference type="ARBA" id="ARBA00012438"/>
    </source>
</evidence>
<evidence type="ECO:0000256" key="6">
    <source>
        <dbReference type="ARBA" id="ARBA00023163"/>
    </source>
</evidence>
<dbReference type="SMART" id="SM00387">
    <property type="entry name" value="HATPase_c"/>
    <property type="match status" value="1"/>
</dbReference>
<dbReference type="EC" id="2.7.13.3" evidence="2"/>
<dbReference type="Gene3D" id="1.10.10.60">
    <property type="entry name" value="Homeodomain-like"/>
    <property type="match status" value="1"/>
</dbReference>
<dbReference type="InterPro" id="IPR005467">
    <property type="entry name" value="His_kinase_dom"/>
</dbReference>
<dbReference type="STRING" id="623280.SAMN05660226_02353"/>
<dbReference type="InterPro" id="IPR011006">
    <property type="entry name" value="CheY-like_superfamily"/>
</dbReference>
<dbReference type="SUPFAM" id="SSF52172">
    <property type="entry name" value="CheY-like"/>
    <property type="match status" value="1"/>
</dbReference>
<evidence type="ECO:0000259" key="9">
    <source>
        <dbReference type="PROSITE" id="PS01124"/>
    </source>
</evidence>